<accession>A0A317Z4X8</accession>
<dbReference type="InterPro" id="IPR036396">
    <property type="entry name" value="Cyt_P450_sf"/>
</dbReference>
<dbReference type="Gene3D" id="1.10.630.10">
    <property type="entry name" value="Cytochrome P450"/>
    <property type="match status" value="1"/>
</dbReference>
<dbReference type="EMBL" id="QEIV01002023">
    <property type="protein sequence ID" value="PWZ94472.1"/>
    <property type="molecule type" value="Genomic_DNA"/>
</dbReference>
<protein>
    <submittedName>
        <fullName evidence="1">Cytochrome P450</fullName>
    </submittedName>
</protein>
<name>A0A317Z4X8_STAPS</name>
<dbReference type="AlphaFoldDB" id="A0A317Z4X8"/>
<evidence type="ECO:0000313" key="1">
    <source>
        <dbReference type="EMBL" id="PWZ94472.1"/>
    </source>
</evidence>
<dbReference type="GO" id="GO:0020037">
    <property type="term" value="F:heme binding"/>
    <property type="evidence" value="ECO:0007669"/>
    <property type="project" value="InterPro"/>
</dbReference>
<proteinExistence type="predicted"/>
<dbReference type="SUPFAM" id="SSF48264">
    <property type="entry name" value="Cytochrome P450"/>
    <property type="match status" value="1"/>
</dbReference>
<organism evidence="1 2">
    <name type="scientific">Staphylococcus pseudintermedius</name>
    <dbReference type="NCBI Taxonomy" id="283734"/>
    <lineage>
        <taxon>Bacteria</taxon>
        <taxon>Bacillati</taxon>
        <taxon>Bacillota</taxon>
        <taxon>Bacilli</taxon>
        <taxon>Bacillales</taxon>
        <taxon>Staphylococcaceae</taxon>
        <taxon>Staphylococcus</taxon>
        <taxon>Staphylococcus intermedius group</taxon>
    </lineage>
</organism>
<dbReference type="GO" id="GO:0004497">
    <property type="term" value="F:monooxygenase activity"/>
    <property type="evidence" value="ECO:0007669"/>
    <property type="project" value="InterPro"/>
</dbReference>
<feature type="non-terminal residue" evidence="1">
    <location>
        <position position="1"/>
    </location>
</feature>
<dbReference type="GO" id="GO:0005506">
    <property type="term" value="F:iron ion binding"/>
    <property type="evidence" value="ECO:0007669"/>
    <property type="project" value="InterPro"/>
</dbReference>
<comment type="caution">
    <text evidence="1">The sequence shown here is derived from an EMBL/GenBank/DDBJ whole genome shotgun (WGS) entry which is preliminary data.</text>
</comment>
<feature type="non-terminal residue" evidence="1">
    <location>
        <position position="94"/>
    </location>
</feature>
<evidence type="ECO:0000313" key="2">
    <source>
        <dbReference type="Proteomes" id="UP000246351"/>
    </source>
</evidence>
<reference evidence="1 2" key="1">
    <citation type="journal article" date="2018" name="Vet. Microbiol.">
        <title>Clonal diversity and geographic distribution of methicillin-resistant Staphylococcus pseudintermedius from Australian animals: Discovery of novel sequence types.</title>
        <authorList>
            <person name="Worthing K.A."/>
            <person name="Abraham S."/>
            <person name="Coombs G.W."/>
            <person name="Pang S."/>
            <person name="Saputra S."/>
            <person name="Jordan D."/>
            <person name="Trott D.J."/>
            <person name="Norris J.M."/>
        </authorList>
    </citation>
    <scope>NUCLEOTIDE SEQUENCE [LARGE SCALE GENOMIC DNA]</scope>
    <source>
        <strain evidence="1 2">ST71 3</strain>
    </source>
</reference>
<sequence>TEGKVHVDRKALFMSLMTEKNLKYLRELTRNYWFMHTERMQNKDEVNVYQEAGLILTKVGFRWAGLKQTDEQAAQNAEDMNTMIDSFSGLGQSL</sequence>
<dbReference type="Proteomes" id="UP000246351">
    <property type="component" value="Unassembled WGS sequence"/>
</dbReference>
<gene>
    <name evidence="1" type="ORF">DD924_17370</name>
</gene>
<dbReference type="GO" id="GO:0016705">
    <property type="term" value="F:oxidoreductase activity, acting on paired donors, with incorporation or reduction of molecular oxygen"/>
    <property type="evidence" value="ECO:0007669"/>
    <property type="project" value="InterPro"/>
</dbReference>